<gene>
    <name evidence="3" type="ORF">KHY36_08030</name>
</gene>
<comment type="caution">
    <text evidence="3">The sequence shown here is derived from an EMBL/GenBank/DDBJ whole genome shotgun (WGS) entry which is preliminary data.</text>
</comment>
<dbReference type="AlphaFoldDB" id="A0A943DF83"/>
<feature type="region of interest" description="Disordered" evidence="1">
    <location>
        <begin position="31"/>
        <end position="50"/>
    </location>
</feature>
<dbReference type="Proteomes" id="UP000759273">
    <property type="component" value="Unassembled WGS sequence"/>
</dbReference>
<organism evidence="3 4">
    <name type="scientific">Subdoligranulum variabile</name>
    <dbReference type="NCBI Taxonomy" id="214851"/>
    <lineage>
        <taxon>Bacteria</taxon>
        <taxon>Bacillati</taxon>
        <taxon>Bacillota</taxon>
        <taxon>Clostridia</taxon>
        <taxon>Eubacteriales</taxon>
        <taxon>Oscillospiraceae</taxon>
        <taxon>Subdoligranulum</taxon>
    </lineage>
</organism>
<evidence type="ECO:0000313" key="3">
    <source>
        <dbReference type="EMBL" id="MBS5332461.1"/>
    </source>
</evidence>
<feature type="signal peptide" evidence="2">
    <location>
        <begin position="1"/>
        <end position="22"/>
    </location>
</feature>
<dbReference type="EMBL" id="JAGZGG010000016">
    <property type="protein sequence ID" value="MBS5332461.1"/>
    <property type="molecule type" value="Genomic_DNA"/>
</dbReference>
<dbReference type="PROSITE" id="PS51257">
    <property type="entry name" value="PROKAR_LIPOPROTEIN"/>
    <property type="match status" value="1"/>
</dbReference>
<proteinExistence type="predicted"/>
<accession>A0A943DF83</accession>
<evidence type="ECO:0000313" key="4">
    <source>
        <dbReference type="Proteomes" id="UP000759273"/>
    </source>
</evidence>
<sequence length="174" mass="17559">MRKLIAVVLGAALLAGCAAAPAASESAAAASGTAQTTPAPTEEPTAAEDPAAYDTTGEQINVLDQLVDFGADTAGGSLKTAKAAAVLVEYLSCSDLDADVMADWCTGLTDDQKELLDLNWPGILSEAEAICGDPAGEADELITAGVTTDFENMALTEVPDKLVTVNTVLTGKAG</sequence>
<protein>
    <submittedName>
        <fullName evidence="3">Uncharacterized protein</fullName>
    </submittedName>
</protein>
<keyword evidence="2" id="KW-0732">Signal</keyword>
<evidence type="ECO:0000256" key="1">
    <source>
        <dbReference type="SAM" id="MobiDB-lite"/>
    </source>
</evidence>
<feature type="chain" id="PRO_5039213060" evidence="2">
    <location>
        <begin position="23"/>
        <end position="174"/>
    </location>
</feature>
<evidence type="ECO:0000256" key="2">
    <source>
        <dbReference type="SAM" id="SignalP"/>
    </source>
</evidence>
<reference evidence="3" key="1">
    <citation type="submission" date="2021-02" db="EMBL/GenBank/DDBJ databases">
        <title>Infant gut strain persistence is associated with maternal origin, phylogeny, and functional potential including surface adhesion and iron acquisition.</title>
        <authorList>
            <person name="Lou Y.C."/>
        </authorList>
    </citation>
    <scope>NUCLEOTIDE SEQUENCE</scope>
    <source>
        <strain evidence="3">L3_101_000M1_dasL3_101_000M1_concoct_87</strain>
    </source>
</reference>
<name>A0A943DF83_9FIRM</name>